<dbReference type="GO" id="GO:0004817">
    <property type="term" value="F:cysteine-tRNA ligase activity"/>
    <property type="evidence" value="ECO:0007669"/>
    <property type="project" value="UniProtKB-EC"/>
</dbReference>
<feature type="domain" description="Cysteinyl-tRNA synthetase class Ia DALR" evidence="13">
    <location>
        <begin position="337"/>
        <end position="389"/>
    </location>
</feature>
<gene>
    <name evidence="12 14" type="primary">cysS</name>
    <name evidence="14" type="ORF">MMH89_04200</name>
</gene>
<name>A0ABY5DJB4_9GAMM</name>
<dbReference type="Proteomes" id="UP001055955">
    <property type="component" value="Chromosome"/>
</dbReference>
<dbReference type="SMART" id="SM00840">
    <property type="entry name" value="DALR_2"/>
    <property type="match status" value="1"/>
</dbReference>
<sequence>MMKVYDSRSKSKTEFLKSEQVFKLYVCGLTVYDQAHIGHLRTMLVFDLLVKVMRQSGYSVQYVRNITDVDDKIIKRANERNISCEALTQEVIADVARQEGIFHLIQPDVEPKASEYIPQMIAMIEQLITKGHAYVSDSGDVCFSVASYPEYGQLSKQKIDALVQAARIDQGGKQSAHDFVLWKQAKPQEPSWDSPWGLGRPGWHIECSAMSCDIFGDTFDLHGGGLDLKFPHHENEIAQACCATGGDFAQNWMHVSPLLVDGEKMSKSLGNFITVADALKRYDSEVICWYMLKTHYRQPLDFSEQGMLQAQRNVLNFYLHLKVEVGVHDANDPDWIQFLAYLADDLNIAEALSLMHRYADGMTHPNQRATLLKMLNILGVGYKDPVAFLQAGVDVEWVNNLLALRADARRQKDFVKADEIRDQLSQKNVIVVDTSKGSSWYNDHSGLNSR</sequence>
<dbReference type="InterPro" id="IPR009080">
    <property type="entry name" value="tRNAsynth_Ia_anticodon-bd"/>
</dbReference>
<dbReference type="PANTHER" id="PTHR10890">
    <property type="entry name" value="CYSTEINYL-TRNA SYNTHETASE"/>
    <property type="match status" value="1"/>
</dbReference>
<keyword evidence="11 12" id="KW-0030">Aminoacyl-tRNA synthetase</keyword>
<keyword evidence="4 12" id="KW-0963">Cytoplasm</keyword>
<dbReference type="InterPro" id="IPR014729">
    <property type="entry name" value="Rossmann-like_a/b/a_fold"/>
</dbReference>
<dbReference type="PRINTS" id="PR00983">
    <property type="entry name" value="TRNASYNTHCYS"/>
</dbReference>
<feature type="binding site" evidence="12">
    <location>
        <position position="232"/>
    </location>
    <ligand>
        <name>Zn(2+)</name>
        <dbReference type="ChEBI" id="CHEBI:29105"/>
    </ligand>
</feature>
<feature type="binding site" evidence="12">
    <location>
        <position position="27"/>
    </location>
    <ligand>
        <name>Zn(2+)</name>
        <dbReference type="ChEBI" id="CHEBI:29105"/>
    </ligand>
</feature>
<proteinExistence type="inferred from homology"/>
<dbReference type="Gene3D" id="3.40.50.620">
    <property type="entry name" value="HUPs"/>
    <property type="match status" value="1"/>
</dbReference>
<dbReference type="EMBL" id="CP092900">
    <property type="protein sequence ID" value="UTC24419.1"/>
    <property type="molecule type" value="Genomic_DNA"/>
</dbReference>
<keyword evidence="5 12" id="KW-0436">Ligase</keyword>
<dbReference type="SUPFAM" id="SSF47323">
    <property type="entry name" value="Anticodon-binding domain of a subclass of class I aminoacyl-tRNA synthetases"/>
    <property type="match status" value="1"/>
</dbReference>
<keyword evidence="6 12" id="KW-0479">Metal-binding</keyword>
<dbReference type="NCBIfam" id="TIGR00435">
    <property type="entry name" value="cysS"/>
    <property type="match status" value="1"/>
</dbReference>
<dbReference type="EC" id="6.1.1.16" evidence="12"/>
<dbReference type="Pfam" id="PF01406">
    <property type="entry name" value="tRNA-synt_1e"/>
    <property type="match status" value="1"/>
</dbReference>
<feature type="binding site" evidence="12">
    <location>
        <position position="236"/>
    </location>
    <ligand>
        <name>Zn(2+)</name>
        <dbReference type="ChEBI" id="CHEBI:29105"/>
    </ligand>
</feature>
<dbReference type="SUPFAM" id="SSF52374">
    <property type="entry name" value="Nucleotidylyl transferase"/>
    <property type="match status" value="1"/>
</dbReference>
<comment type="subcellular location">
    <subcellularLocation>
        <location evidence="1 12">Cytoplasm</location>
    </subcellularLocation>
</comment>
<accession>A0ABY5DJB4</accession>
<evidence type="ECO:0000256" key="7">
    <source>
        <dbReference type="ARBA" id="ARBA00022741"/>
    </source>
</evidence>
<keyword evidence="8 12" id="KW-0862">Zinc</keyword>
<feature type="short sequence motif" description="'KMSKS' region" evidence="12">
    <location>
        <begin position="264"/>
        <end position="268"/>
    </location>
</feature>
<evidence type="ECO:0000256" key="6">
    <source>
        <dbReference type="ARBA" id="ARBA00022723"/>
    </source>
</evidence>
<dbReference type="RefSeq" id="WP_258568202.1">
    <property type="nucleotide sequence ID" value="NZ_CP092900.1"/>
</dbReference>
<comment type="catalytic activity">
    <reaction evidence="12">
        <text>tRNA(Cys) + L-cysteine + ATP = L-cysteinyl-tRNA(Cys) + AMP + diphosphate</text>
        <dbReference type="Rhea" id="RHEA:17773"/>
        <dbReference type="Rhea" id="RHEA-COMP:9661"/>
        <dbReference type="Rhea" id="RHEA-COMP:9679"/>
        <dbReference type="ChEBI" id="CHEBI:30616"/>
        <dbReference type="ChEBI" id="CHEBI:33019"/>
        <dbReference type="ChEBI" id="CHEBI:35235"/>
        <dbReference type="ChEBI" id="CHEBI:78442"/>
        <dbReference type="ChEBI" id="CHEBI:78517"/>
        <dbReference type="ChEBI" id="CHEBI:456215"/>
        <dbReference type="EC" id="6.1.1.16"/>
    </reaction>
</comment>
<dbReference type="HAMAP" id="MF_00041">
    <property type="entry name" value="Cys_tRNA_synth"/>
    <property type="match status" value="1"/>
</dbReference>
<evidence type="ECO:0000256" key="4">
    <source>
        <dbReference type="ARBA" id="ARBA00022490"/>
    </source>
</evidence>
<dbReference type="InterPro" id="IPR015803">
    <property type="entry name" value="Cys-tRNA-ligase"/>
</dbReference>
<keyword evidence="7 12" id="KW-0547">Nucleotide-binding</keyword>
<comment type="similarity">
    <text evidence="2 12">Belongs to the class-I aminoacyl-tRNA synthetase family.</text>
</comment>
<evidence type="ECO:0000256" key="2">
    <source>
        <dbReference type="ARBA" id="ARBA00005594"/>
    </source>
</evidence>
<dbReference type="InterPro" id="IPR056411">
    <property type="entry name" value="CysS_C"/>
</dbReference>
<keyword evidence="9 12" id="KW-0067">ATP-binding</keyword>
<dbReference type="InterPro" id="IPR032678">
    <property type="entry name" value="tRNA-synt_1_cat_dom"/>
</dbReference>
<evidence type="ECO:0000256" key="3">
    <source>
        <dbReference type="ARBA" id="ARBA00011245"/>
    </source>
</evidence>
<evidence type="ECO:0000256" key="9">
    <source>
        <dbReference type="ARBA" id="ARBA00022840"/>
    </source>
</evidence>
<evidence type="ECO:0000256" key="5">
    <source>
        <dbReference type="ARBA" id="ARBA00022598"/>
    </source>
</evidence>
<reference evidence="14 15" key="1">
    <citation type="journal article" date="2022" name="Nat. Microbiol.">
        <title>The microbiome of a bacterivorous marine choanoflagellate contains a resource-demanding obligate bacterial associate.</title>
        <authorList>
            <person name="Needham D.M."/>
            <person name="Poirier C."/>
            <person name="Bachy C."/>
            <person name="George E.E."/>
            <person name="Wilken S."/>
            <person name="Yung C.C.M."/>
            <person name="Limardo A.J."/>
            <person name="Morando M."/>
            <person name="Sudek L."/>
            <person name="Malmstrom R.R."/>
            <person name="Keeling P.J."/>
            <person name="Santoro A.E."/>
            <person name="Worden A.Z."/>
        </authorList>
    </citation>
    <scope>NUCLEOTIDE SEQUENCE [LARGE SCALE GENOMIC DNA]</scope>
    <source>
        <strain evidence="14 15">Comchoano-1</strain>
    </source>
</reference>
<feature type="binding site" evidence="12">
    <location>
        <position position="207"/>
    </location>
    <ligand>
        <name>Zn(2+)</name>
        <dbReference type="ChEBI" id="CHEBI:29105"/>
    </ligand>
</feature>
<organism evidence="14 15">
    <name type="scientific">Candidatus Comchoanobacter bicostacola</name>
    <dbReference type="NCBI Taxonomy" id="2919598"/>
    <lineage>
        <taxon>Bacteria</taxon>
        <taxon>Pseudomonadati</taxon>
        <taxon>Pseudomonadota</taxon>
        <taxon>Gammaproteobacteria</taxon>
        <taxon>Candidatus Comchoanobacterales</taxon>
        <taxon>Candidatus Comchoanobacteraceae</taxon>
        <taxon>Candidatus Comchoanobacter</taxon>
    </lineage>
</organism>
<keyword evidence="15" id="KW-1185">Reference proteome</keyword>
<protein>
    <recommendedName>
        <fullName evidence="12">Cysteine--tRNA ligase</fullName>
        <ecNumber evidence="12">6.1.1.16</ecNumber>
    </recommendedName>
    <alternativeName>
        <fullName evidence="12">Cysteinyl-tRNA synthetase</fullName>
        <shortName evidence="12">CysRS</shortName>
    </alternativeName>
</protein>
<evidence type="ECO:0000256" key="10">
    <source>
        <dbReference type="ARBA" id="ARBA00022917"/>
    </source>
</evidence>
<dbReference type="CDD" id="cd00672">
    <property type="entry name" value="CysRS_core"/>
    <property type="match status" value="1"/>
</dbReference>
<evidence type="ECO:0000256" key="12">
    <source>
        <dbReference type="HAMAP-Rule" id="MF_00041"/>
    </source>
</evidence>
<evidence type="ECO:0000256" key="1">
    <source>
        <dbReference type="ARBA" id="ARBA00004496"/>
    </source>
</evidence>
<dbReference type="Gene3D" id="1.20.120.1910">
    <property type="entry name" value="Cysteine-tRNA ligase, C-terminal anti-codon recognition domain"/>
    <property type="match status" value="1"/>
</dbReference>
<dbReference type="InterPro" id="IPR024909">
    <property type="entry name" value="Cys-tRNA/MSH_ligase"/>
</dbReference>
<evidence type="ECO:0000313" key="14">
    <source>
        <dbReference type="EMBL" id="UTC24419.1"/>
    </source>
</evidence>
<evidence type="ECO:0000259" key="13">
    <source>
        <dbReference type="SMART" id="SM00840"/>
    </source>
</evidence>
<feature type="binding site" evidence="12">
    <location>
        <position position="267"/>
    </location>
    <ligand>
        <name>ATP</name>
        <dbReference type="ChEBI" id="CHEBI:30616"/>
    </ligand>
</feature>
<evidence type="ECO:0000313" key="15">
    <source>
        <dbReference type="Proteomes" id="UP001055955"/>
    </source>
</evidence>
<keyword evidence="10 12" id="KW-0648">Protein biosynthesis</keyword>
<evidence type="ECO:0000256" key="11">
    <source>
        <dbReference type="ARBA" id="ARBA00023146"/>
    </source>
</evidence>
<comment type="subunit">
    <text evidence="3 12">Monomer.</text>
</comment>
<feature type="short sequence motif" description="'HIGH' region" evidence="12">
    <location>
        <begin position="29"/>
        <end position="39"/>
    </location>
</feature>
<evidence type="ECO:0000256" key="8">
    <source>
        <dbReference type="ARBA" id="ARBA00022833"/>
    </source>
</evidence>
<comment type="cofactor">
    <cofactor evidence="12">
        <name>Zn(2+)</name>
        <dbReference type="ChEBI" id="CHEBI:29105"/>
    </cofactor>
    <text evidence="12">Binds 1 zinc ion per subunit.</text>
</comment>
<dbReference type="PANTHER" id="PTHR10890:SF3">
    <property type="entry name" value="CYSTEINE--TRNA LIGASE, CYTOPLASMIC"/>
    <property type="match status" value="1"/>
</dbReference>
<dbReference type="Pfam" id="PF23493">
    <property type="entry name" value="CysS_C"/>
    <property type="match status" value="1"/>
</dbReference>
<dbReference type="InterPro" id="IPR015273">
    <property type="entry name" value="Cys-tRNA-synt_Ia_DALR"/>
</dbReference>